<dbReference type="GO" id="GO:0019948">
    <property type="term" value="F:SUMO activating enzyme activity"/>
    <property type="evidence" value="ECO:0007669"/>
    <property type="project" value="TreeGrafter"/>
</dbReference>
<dbReference type="InterPro" id="IPR042449">
    <property type="entry name" value="Ub-E1_IAD_1"/>
</dbReference>
<evidence type="ECO:0000256" key="12">
    <source>
        <dbReference type="RuleBase" id="RU000519"/>
    </source>
</evidence>
<comment type="function">
    <text evidence="2">Activates ubiquitin by first adenylating its C-terminal glycine residue with ATP, and thereafter linking this residue to the side chain of a cysteine residue in E1, yielding a ubiquitin-E1 thioester and free AMP.</text>
</comment>
<dbReference type="InterPro" id="IPR018965">
    <property type="entry name" value="Ub-activating_enz_E1_C"/>
</dbReference>
<dbReference type="SMART" id="SM00985">
    <property type="entry name" value="UBA_e1_C"/>
    <property type="match status" value="1"/>
</dbReference>
<dbReference type="Proteomes" id="UP001279734">
    <property type="component" value="Unassembled WGS sequence"/>
</dbReference>
<comment type="pathway">
    <text evidence="3">Protein modification; protein ubiquitination.</text>
</comment>
<accession>A0AAD3XZ05</accession>
<dbReference type="InterPro" id="IPR035985">
    <property type="entry name" value="Ubiquitin-activating_enz"/>
</dbReference>
<gene>
    <name evidence="15" type="ORF">Nepgr_024850</name>
</gene>
<dbReference type="Gene3D" id="3.10.290.60">
    <property type="entry name" value="Ubiquitin-activating enzyme E1, UFD domain"/>
    <property type="match status" value="1"/>
</dbReference>
<dbReference type="Pfam" id="PF16191">
    <property type="entry name" value="E1_4HB"/>
    <property type="match status" value="1"/>
</dbReference>
<evidence type="ECO:0000256" key="5">
    <source>
        <dbReference type="ARBA" id="ARBA00011245"/>
    </source>
</evidence>
<evidence type="ECO:0000256" key="1">
    <source>
        <dbReference type="ARBA" id="ARBA00000488"/>
    </source>
</evidence>
<dbReference type="InterPro" id="IPR032420">
    <property type="entry name" value="E1_4HB"/>
</dbReference>
<dbReference type="FunFam" id="3.50.50.80:FF:000003">
    <property type="entry name" value="Ubiquitin-activating enzyme E1 2"/>
    <property type="match status" value="1"/>
</dbReference>
<dbReference type="InterPro" id="IPR018074">
    <property type="entry name" value="UBQ-activ_enz_E1_CS"/>
</dbReference>
<evidence type="ECO:0000256" key="10">
    <source>
        <dbReference type="ARBA" id="ARBA00022840"/>
    </source>
</evidence>
<dbReference type="InterPro" id="IPR033127">
    <property type="entry name" value="UBQ-activ_enz_E1_Cys_AS"/>
</dbReference>
<dbReference type="InterPro" id="IPR032418">
    <property type="entry name" value="E1_FCCH"/>
</dbReference>
<feature type="region of interest" description="Disordered" evidence="13">
    <location>
        <begin position="161"/>
        <end position="188"/>
    </location>
</feature>
<dbReference type="InterPro" id="IPR019572">
    <property type="entry name" value="UBA_E1_SCCH"/>
</dbReference>
<feature type="domain" description="Ubiquitin-activating enzyme E1 C-terminal" evidence="14">
    <location>
        <begin position="1081"/>
        <end position="1203"/>
    </location>
</feature>
<dbReference type="Gene3D" id="3.40.50.720">
    <property type="entry name" value="NAD(P)-binding Rossmann-like Domain"/>
    <property type="match status" value="1"/>
</dbReference>
<evidence type="ECO:0000256" key="6">
    <source>
        <dbReference type="ARBA" id="ARBA00012990"/>
    </source>
</evidence>
<dbReference type="NCBIfam" id="TIGR01408">
    <property type="entry name" value="Ube1"/>
    <property type="match status" value="1"/>
</dbReference>
<keyword evidence="7 12" id="KW-0436">Ligase</keyword>
<dbReference type="Pfam" id="PF10585">
    <property type="entry name" value="UBA_E1_SCCH"/>
    <property type="match status" value="1"/>
</dbReference>
<dbReference type="InterPro" id="IPR042302">
    <property type="entry name" value="E1_FCCH_sf"/>
</dbReference>
<organism evidence="15 16">
    <name type="scientific">Nepenthes gracilis</name>
    <name type="common">Slender pitcher plant</name>
    <dbReference type="NCBI Taxonomy" id="150966"/>
    <lineage>
        <taxon>Eukaryota</taxon>
        <taxon>Viridiplantae</taxon>
        <taxon>Streptophyta</taxon>
        <taxon>Embryophyta</taxon>
        <taxon>Tracheophyta</taxon>
        <taxon>Spermatophyta</taxon>
        <taxon>Magnoliopsida</taxon>
        <taxon>eudicotyledons</taxon>
        <taxon>Gunneridae</taxon>
        <taxon>Pentapetalae</taxon>
        <taxon>Caryophyllales</taxon>
        <taxon>Nepenthaceae</taxon>
        <taxon>Nepenthes</taxon>
    </lineage>
</organism>
<evidence type="ECO:0000313" key="15">
    <source>
        <dbReference type="EMBL" id="GMH23007.1"/>
    </source>
</evidence>
<dbReference type="CDD" id="cd01491">
    <property type="entry name" value="Ube1_repeat1"/>
    <property type="match status" value="1"/>
</dbReference>
<evidence type="ECO:0000256" key="2">
    <source>
        <dbReference type="ARBA" id="ARBA00002457"/>
    </source>
</evidence>
<feature type="active site" description="Glycyl thioester intermediate" evidence="11">
    <location>
        <position position="784"/>
    </location>
</feature>
<dbReference type="Gene3D" id="1.10.10.2660">
    <property type="entry name" value="Ubiquitin-activating enzyme E1, SCCH domain"/>
    <property type="match status" value="1"/>
</dbReference>
<evidence type="ECO:0000256" key="3">
    <source>
        <dbReference type="ARBA" id="ARBA00004906"/>
    </source>
</evidence>
<comment type="similarity">
    <text evidence="4 12">Belongs to the ubiquitin-activating E1 family.</text>
</comment>
<evidence type="ECO:0000256" key="4">
    <source>
        <dbReference type="ARBA" id="ARBA00005673"/>
    </source>
</evidence>
<dbReference type="EMBL" id="BSYO01000025">
    <property type="protein sequence ID" value="GMH23007.1"/>
    <property type="molecule type" value="Genomic_DNA"/>
</dbReference>
<dbReference type="SUPFAM" id="SSF69572">
    <property type="entry name" value="Activating enzymes of the ubiquitin-like proteins"/>
    <property type="match status" value="2"/>
</dbReference>
<dbReference type="GO" id="GO:0016925">
    <property type="term" value="P:protein sumoylation"/>
    <property type="evidence" value="ECO:0007669"/>
    <property type="project" value="TreeGrafter"/>
</dbReference>
<dbReference type="PRINTS" id="PR01849">
    <property type="entry name" value="UBIQUITINACT"/>
</dbReference>
<evidence type="ECO:0000256" key="7">
    <source>
        <dbReference type="ARBA" id="ARBA00022598"/>
    </source>
</evidence>
<dbReference type="Gene3D" id="3.40.50.12550">
    <property type="entry name" value="Ubiquitin-activating enzyme E1, inactive adenylation domain, subdomain 2"/>
    <property type="match status" value="1"/>
</dbReference>
<dbReference type="EC" id="6.2.1.45" evidence="6"/>
<reference evidence="15" key="1">
    <citation type="submission" date="2023-05" db="EMBL/GenBank/DDBJ databases">
        <title>Nepenthes gracilis genome sequencing.</title>
        <authorList>
            <person name="Fukushima K."/>
        </authorList>
    </citation>
    <scope>NUCLEOTIDE SEQUENCE</scope>
    <source>
        <strain evidence="15">SING2019-196</strain>
    </source>
</reference>
<dbReference type="Pfam" id="PF09358">
    <property type="entry name" value="E1_UFD"/>
    <property type="match status" value="1"/>
</dbReference>
<keyword evidence="10 12" id="KW-0067">ATP-binding</keyword>
<dbReference type="PROSITE" id="PS00865">
    <property type="entry name" value="UBIQUITIN_ACTIVAT_2"/>
    <property type="match status" value="1"/>
</dbReference>
<dbReference type="Pfam" id="PF00899">
    <property type="entry name" value="ThiF"/>
    <property type="match status" value="1"/>
</dbReference>
<name>A0AAD3XZ05_NEPGR</name>
<dbReference type="InterPro" id="IPR045886">
    <property type="entry name" value="ThiF/MoeB/HesA"/>
</dbReference>
<dbReference type="FunFam" id="2.40.30.180:FF:000001">
    <property type="entry name" value="ubiquitin-like modifier-activating enzyme 1"/>
    <property type="match status" value="1"/>
</dbReference>
<dbReference type="Gene3D" id="2.40.30.180">
    <property type="entry name" value="Ubiquitin-activating enzyme E1, FCCH domain"/>
    <property type="match status" value="1"/>
</dbReference>
<sequence length="1208" mass="134065">MKVAKILAEKVPAMGGRRGWVAEGWRLAEDEMKLANLGMKIPVMMITLGDDCGESDVVPVRQGIDGSGEIGVVLRQQLYSVEVIFVFSLFLSLSPKCNSIASLFPCRSNRSVHFMLPRKRAVGGGEVVVDNEDEVVEVSQSINVILKKPCSIPTASCATGTTTDTTASVTTGNANGKGSNGGESSSESEVPIMYANNSADIDEDLHSRQLAVYGRETMRRLFASNILISGINGLGAEIAKNLILAGVKSVTLHDEGFVDLWDLSSNFVFSENDLGKNRALASVQKLQELNNSVIVSTLTTELIKDRLSDFQAVVFTNISLDKSIEFDEYCHNHRPPIAFIKSGVHGLFGNVFCDFGPEFTVVDVDGEEPHTGIIASISNDNPALVSVVDDERLEFQDGDLVVFSEVLGMTELNDGKPRKIKNARPYSFTLDEDTTNFGTYERGGIVTQVKQPKVLKFKTLQEALKDPGDFLLSDFSKFDRPALLHLAFQALDKFILELGRYPVAGSEEDAHKLISFVTCLNDTSGDKRLGEIDQNLLRHFAFGARAVLNPMAAMFGGIVGQEVVKACSGKFHPLFQFFYFDSVESLPTEPLEPSDFKPLNSRYDAQISVFGSKLQEKIENARVFVVGSGALGCEFLKNLALMGVSCGDKGKLTITDDDVIEKSNLSRQFLFRDWNIGQAKAIVAAAAAMLINPRLHIEALQNRASPETENVFDDTFWENLDVVINALDNVNARLYIDQRCLYFQKSLLESGTLGAKCNTQMVIPHLTENYGASRDPPEKQAPMCTLHSFPHNIDHCLTWARSEFEGLLDKTPTEVNAYLTNPVEYTSAMRNAGDAQARDTLERVIECLDKETCETFQDCITWARLKFEDYFVNRVKQLTFTFPEDAVTSSGTPFWSAPKRFPRPLQFSVADLSHLNFVRAASILRAETFGIPIPDWIKSPKKLATAVSQVVVPDFEPKKDVKIVTDEKATSPSIASIDDAAVIDELIGRLEKCQRKLPPGFRMNPIQFEKDDDTNYHMDLIAGLANMRARNYGIPEVDKLKAKFIAGRIIPAIATTTALATGLVCLELYKVLDGRHKLEDYRNTFANLALPLFSMAEPVPPKVTQHRDMCWTVWDRWTLRGNPTLQELLDWLQSKGLGAYSISYGSCLLYNSMFPKHRDRMDKKLIDLVKDVAKAELPSYRSHFDIVVACEDDDGNDVDIPLISVYFK</sequence>
<protein>
    <recommendedName>
        <fullName evidence="6">E1 ubiquitin-activating enzyme</fullName>
        <ecNumber evidence="6">6.2.1.45</ecNumber>
    </recommendedName>
</protein>
<dbReference type="PANTHER" id="PTHR10953:SF4">
    <property type="entry name" value="UBIQUITIN-ACTIVATING ENZYME E1 C-TERMINAL DOMAIN-CONTAINING PROTEIN"/>
    <property type="match status" value="1"/>
</dbReference>
<evidence type="ECO:0000256" key="13">
    <source>
        <dbReference type="SAM" id="MobiDB-lite"/>
    </source>
</evidence>
<dbReference type="InterPro" id="IPR042063">
    <property type="entry name" value="Ubi_acti_E1_SCCH"/>
</dbReference>
<dbReference type="InterPro" id="IPR000011">
    <property type="entry name" value="UBQ/SUMO-activ_enz_E1-like"/>
</dbReference>
<dbReference type="InterPro" id="IPR038252">
    <property type="entry name" value="UBA_E1_C_sf"/>
</dbReference>
<dbReference type="FunFam" id="3.40.50.12550:FF:000001">
    <property type="entry name" value="Ubiquitin-activating enzyme E1 1"/>
    <property type="match status" value="1"/>
</dbReference>
<dbReference type="FunFam" id="3.40.50.720:FF:000015">
    <property type="entry name" value="Ubiquitin-activating enzyme E1 1"/>
    <property type="match status" value="1"/>
</dbReference>
<dbReference type="FunFam" id="3.10.290.60:FF:000001">
    <property type="entry name" value="Ubiquitin-activating enzyme E1 2"/>
    <property type="match status" value="1"/>
</dbReference>
<proteinExistence type="inferred from homology"/>
<dbReference type="InterPro" id="IPR000594">
    <property type="entry name" value="ThiF_NAD_FAD-bd"/>
</dbReference>
<dbReference type="GO" id="GO:0031510">
    <property type="term" value="C:SUMO activating enzyme complex"/>
    <property type="evidence" value="ECO:0007669"/>
    <property type="project" value="TreeGrafter"/>
</dbReference>
<dbReference type="PROSITE" id="PS00536">
    <property type="entry name" value="UBIQUITIN_ACTIVAT_1"/>
    <property type="match status" value="1"/>
</dbReference>
<comment type="caution">
    <text evidence="15">The sequence shown here is derived from an EMBL/GenBank/DDBJ whole genome shotgun (WGS) entry which is preliminary data.</text>
</comment>
<comment type="subunit">
    <text evidence="5">Monomer.</text>
</comment>
<dbReference type="FunFam" id="1.10.10.2660:FF:000002">
    <property type="entry name" value="Ubiquitin-activating enzyme E1 2"/>
    <property type="match status" value="1"/>
</dbReference>
<evidence type="ECO:0000313" key="16">
    <source>
        <dbReference type="Proteomes" id="UP001279734"/>
    </source>
</evidence>
<dbReference type="Pfam" id="PF16190">
    <property type="entry name" value="E1_FCCH"/>
    <property type="match status" value="1"/>
</dbReference>
<dbReference type="Gene3D" id="3.50.50.80">
    <property type="entry name" value="Ubiquitin-activating enzyme E1, inactive adenylation domain, subdomain 1"/>
    <property type="match status" value="1"/>
</dbReference>
<dbReference type="PANTHER" id="PTHR10953">
    <property type="entry name" value="UBIQUITIN-ACTIVATING ENZYME E1"/>
    <property type="match status" value="1"/>
</dbReference>
<evidence type="ECO:0000256" key="11">
    <source>
        <dbReference type="PROSITE-ProRule" id="PRU10132"/>
    </source>
</evidence>
<keyword evidence="9 12" id="KW-0833">Ubl conjugation pathway</keyword>
<evidence type="ECO:0000256" key="8">
    <source>
        <dbReference type="ARBA" id="ARBA00022741"/>
    </source>
</evidence>
<dbReference type="CDD" id="cd01490">
    <property type="entry name" value="Ube1_repeat2"/>
    <property type="match status" value="1"/>
</dbReference>
<dbReference type="AlphaFoldDB" id="A0AAD3XZ05"/>
<keyword evidence="16" id="KW-1185">Reference proteome</keyword>
<dbReference type="GO" id="GO:0005737">
    <property type="term" value="C:cytoplasm"/>
    <property type="evidence" value="ECO:0007669"/>
    <property type="project" value="TreeGrafter"/>
</dbReference>
<dbReference type="GO" id="GO:0004842">
    <property type="term" value="F:ubiquitin-protein transferase activity"/>
    <property type="evidence" value="ECO:0007669"/>
    <property type="project" value="UniProtKB-ARBA"/>
</dbReference>
<dbReference type="GO" id="GO:0005524">
    <property type="term" value="F:ATP binding"/>
    <property type="evidence" value="ECO:0007669"/>
    <property type="project" value="UniProtKB-KW"/>
</dbReference>
<evidence type="ECO:0000259" key="14">
    <source>
        <dbReference type="SMART" id="SM00985"/>
    </source>
</evidence>
<dbReference type="GO" id="GO:0004839">
    <property type="term" value="F:ubiquitin activating enzyme activity"/>
    <property type="evidence" value="ECO:0007669"/>
    <property type="project" value="UniProtKB-EC"/>
</dbReference>
<evidence type="ECO:0000256" key="9">
    <source>
        <dbReference type="ARBA" id="ARBA00022786"/>
    </source>
</evidence>
<comment type="catalytic activity">
    <reaction evidence="1">
        <text>ATP + ubiquitin + [E1 ubiquitin-activating enzyme]-L-cysteine = AMP + diphosphate + S-ubiquitinyl-[E1 ubiquitin-activating enzyme]-L-cysteine.</text>
        <dbReference type="EC" id="6.2.1.45"/>
    </reaction>
</comment>
<keyword evidence="8 12" id="KW-0547">Nucleotide-binding</keyword>
<dbReference type="InterPro" id="IPR018075">
    <property type="entry name" value="UBQ-activ_enz_E1"/>
</dbReference>